<organism evidence="4">
    <name type="scientific">Granulicella tundricola (strain ATCC BAA-1859 / DSM 23138 / MP5ACTX9)</name>
    <dbReference type="NCBI Taxonomy" id="1198114"/>
    <lineage>
        <taxon>Bacteria</taxon>
        <taxon>Pseudomonadati</taxon>
        <taxon>Acidobacteriota</taxon>
        <taxon>Terriglobia</taxon>
        <taxon>Terriglobales</taxon>
        <taxon>Acidobacteriaceae</taxon>
        <taxon>Granulicella</taxon>
    </lineage>
</organism>
<evidence type="ECO:0000259" key="2">
    <source>
        <dbReference type="Pfam" id="PF22848"/>
    </source>
</evidence>
<dbReference type="GO" id="GO:0046556">
    <property type="term" value="F:alpha-L-arabinofuranosidase activity"/>
    <property type="evidence" value="ECO:0007669"/>
    <property type="project" value="TreeGrafter"/>
</dbReference>
<keyword evidence="4" id="KW-1185">Reference proteome</keyword>
<feature type="compositionally biased region" description="Polar residues" evidence="1">
    <location>
        <begin position="40"/>
        <end position="60"/>
    </location>
</feature>
<dbReference type="InterPro" id="IPR017853">
    <property type="entry name" value="GH"/>
</dbReference>
<dbReference type="SUPFAM" id="SSF51445">
    <property type="entry name" value="(Trans)glycosidases"/>
    <property type="match status" value="1"/>
</dbReference>
<dbReference type="InterPro" id="IPR055235">
    <property type="entry name" value="ASD1_cat"/>
</dbReference>
<dbReference type="Pfam" id="PF22848">
    <property type="entry name" value="ASD1_dom"/>
    <property type="match status" value="1"/>
</dbReference>
<dbReference type="OrthoDB" id="7783360at2"/>
<feature type="domain" description="Alpha-L-arabinofuranosidase 1 catalytic" evidence="2">
    <location>
        <begin position="400"/>
        <end position="476"/>
    </location>
</feature>
<accession>E8X023</accession>
<dbReference type="PaxDb" id="1198114-AciX9_1873"/>
<dbReference type="Gene3D" id="2.60.120.260">
    <property type="entry name" value="Galactose-binding domain-like"/>
    <property type="match status" value="1"/>
</dbReference>
<dbReference type="KEGG" id="acm:AciX9_1873"/>
<sequence length="817" mass="87663">MKSFQRGTSLRPLKLLLLCPVLLPMLLIGCKAGASKRTEASGQTSEPQPSGPQPSITTITLGPETIRTSVKRMGINLSGQSFYDSGQMLRNLTFRNPGFEGEIWQSILRCKSVTANSCTDENQYTQWPAGFLNGAHFEFISGPAKGESGTLLSSSAATPPLGVTLSFNALPKALAANDFILVRMDKPGHAEAGWWPNLSGGATLSTETKDLAPGTLGRQALSLNASAPLQSAAVSSYFDSFQGHSFVQLHGVYRLQFHAKPTSASHTLDVKLERLDTSRGIESLFSKSIPLVPGWHDYSFDFPTNETGFSVGTVGLTFTAHETSLLLDDVSLTPATHPANNPTAFRDEVVQTLRDLHPGVLRYMDNGTDFGSSLDNMLTPAFGRQRAGASTQSTLAEDIPIGLHEFLVLCQAIGAEPWYAMAPGTSPAESAALVEYLAGPSTTPYGAKRAALGQLKPWTEVFPTIHLELGNEEWNSRSFAGSSIADPTVYGQRAGQVFGAARTSPYFRPGNFDLILGAWSAVPWWTGQELASTSNVDSAAVAPYLFAEFNDGSSPEAIFGPMLAQPEQLDSRPDGAMALQLKAAQSAPHPVHLAVYEVNMGSMTGTASQSEIDESVPSMGGGLAVADHMLLMLRDLGVTTQAFFSLPEFQNDFTAPSGPKRTMPLWGAVVDMGGNTNLRRPQFLALQMLNQAILPNLIAAHLSGPNPTWNQPESNNDKIKLPNAHELQTFAFADGPRRSLILFNLSRTASHPVVFNGANAPSGAVEQTLLTSSRITDSNEILAKVKPVTTQNSHFNPAAPFQLPPFSMTVLTWTAPH</sequence>
<feature type="region of interest" description="Disordered" evidence="1">
    <location>
        <begin position="38"/>
        <end position="60"/>
    </location>
</feature>
<reference evidence="4" key="1">
    <citation type="submission" date="2011-01" db="EMBL/GenBank/DDBJ databases">
        <title>Complete sequence of chromosome of Acidobacterium sp. MP5ACTX9.</title>
        <authorList>
            <consortium name="US DOE Joint Genome Institute"/>
            <person name="Lucas S."/>
            <person name="Copeland A."/>
            <person name="Lapidus A."/>
            <person name="Cheng J.-F."/>
            <person name="Goodwin L."/>
            <person name="Pitluck S."/>
            <person name="Teshima H."/>
            <person name="Detter J.C."/>
            <person name="Han C."/>
            <person name="Tapia R."/>
            <person name="Land M."/>
            <person name="Hauser L."/>
            <person name="Kyrpides N."/>
            <person name="Ivanova N."/>
            <person name="Ovchinnikova G."/>
            <person name="Pagani I."/>
            <person name="Rawat S.R."/>
            <person name="Mannisto M."/>
            <person name="Haggblom M.M."/>
            <person name="Woyke T."/>
        </authorList>
    </citation>
    <scope>NUCLEOTIDE SEQUENCE [LARGE SCALE GENOMIC DNA]</scope>
    <source>
        <strain evidence="4">MP5ACTX9</strain>
    </source>
</reference>
<dbReference type="AlphaFoldDB" id="E8X023"/>
<protein>
    <submittedName>
        <fullName evidence="3">Glycosyl hydrolase, family 52</fullName>
    </submittedName>
</protein>
<evidence type="ECO:0000256" key="1">
    <source>
        <dbReference type="SAM" id="MobiDB-lite"/>
    </source>
</evidence>
<dbReference type="eggNOG" id="COG3534">
    <property type="taxonomic scope" value="Bacteria"/>
</dbReference>
<evidence type="ECO:0000313" key="3">
    <source>
        <dbReference type="EMBL" id="ADW68919.1"/>
    </source>
</evidence>
<dbReference type="EMBL" id="CP002480">
    <property type="protein sequence ID" value="ADW68919.1"/>
    <property type="molecule type" value="Genomic_DNA"/>
</dbReference>
<evidence type="ECO:0000313" key="4">
    <source>
        <dbReference type="Proteomes" id="UP000000343"/>
    </source>
</evidence>
<name>E8X023_GRATM</name>
<dbReference type="Gene3D" id="3.20.20.80">
    <property type="entry name" value="Glycosidases"/>
    <property type="match status" value="1"/>
</dbReference>
<dbReference type="PANTHER" id="PTHR31776:SF0">
    <property type="entry name" value="ALPHA-L-ARABINOFURANOSIDASE 1"/>
    <property type="match status" value="1"/>
</dbReference>
<proteinExistence type="predicted"/>
<dbReference type="STRING" id="1198114.AciX9_1873"/>
<dbReference type="Proteomes" id="UP000000343">
    <property type="component" value="Chromosome"/>
</dbReference>
<keyword evidence="3" id="KW-0378">Hydrolase</keyword>
<gene>
    <name evidence="3" type="ordered locus">AciX9_1873</name>
</gene>
<dbReference type="HOGENOM" id="CLU_348038_0_0_0"/>
<dbReference type="PROSITE" id="PS51257">
    <property type="entry name" value="PROKAR_LIPOPROTEIN"/>
    <property type="match status" value="1"/>
</dbReference>
<dbReference type="InterPro" id="IPR051563">
    <property type="entry name" value="Glycosyl_Hydrolase_51"/>
</dbReference>
<dbReference type="PANTHER" id="PTHR31776">
    <property type="entry name" value="ALPHA-L-ARABINOFURANOSIDASE 1"/>
    <property type="match status" value="1"/>
</dbReference>